<dbReference type="UniPathway" id="UPA00554">
    <property type="reaction ID" value="UER00611"/>
</dbReference>
<accession>A0A7G2C5W8</accession>
<keyword evidence="4" id="KW-0560">Oxidoreductase</keyword>
<dbReference type="GO" id="GO:0004459">
    <property type="term" value="F:L-lactate dehydrogenase (NAD+) activity"/>
    <property type="evidence" value="ECO:0007669"/>
    <property type="project" value="UniProtKB-EC"/>
</dbReference>
<dbReference type="Gene3D" id="3.90.110.10">
    <property type="entry name" value="Lactate dehydrogenase/glycoside hydrolase, family 4, C-terminal"/>
    <property type="match status" value="1"/>
</dbReference>
<dbReference type="AlphaFoldDB" id="A0A7G2C5W8"/>
<evidence type="ECO:0000313" key="7">
    <source>
        <dbReference type="Proteomes" id="UP000515908"/>
    </source>
</evidence>
<sequence>MIGEHGDSCVVAWSHVMVGNKPLDQLQLEHPDRYPSFDRQAMQTAVHRRGFDVLSGKGSTEFGIAAAATEVIKAILHNENKVLPCSVLLDGQYGEKEVFASVPVVVGAAGVVEVLELHLTPEEKEGFHRSCDVIRSYIDKAISIRPL</sequence>
<evidence type="ECO:0000313" key="6">
    <source>
        <dbReference type="EMBL" id="CAD2214544.1"/>
    </source>
</evidence>
<dbReference type="SUPFAM" id="SSF56327">
    <property type="entry name" value="LDH C-terminal domain-like"/>
    <property type="match status" value="1"/>
</dbReference>
<evidence type="ECO:0000259" key="5">
    <source>
        <dbReference type="Pfam" id="PF02866"/>
    </source>
</evidence>
<reference evidence="6 7" key="1">
    <citation type="submission" date="2020-08" db="EMBL/GenBank/DDBJ databases">
        <authorList>
            <person name="Newling K."/>
            <person name="Davey J."/>
            <person name="Forrester S."/>
        </authorList>
    </citation>
    <scope>NUCLEOTIDE SEQUENCE [LARGE SCALE GENOMIC DNA]</scope>
    <source>
        <strain evidence="7">Crithidia deanei Carvalho (ATCC PRA-265)</strain>
    </source>
</reference>
<dbReference type="Proteomes" id="UP000515908">
    <property type="component" value="Chromosome 03"/>
</dbReference>
<dbReference type="Pfam" id="PF02866">
    <property type="entry name" value="Ldh_1_C"/>
    <property type="match status" value="1"/>
</dbReference>
<gene>
    <name evidence="6" type="ORF">ADEAN_000199400</name>
</gene>
<keyword evidence="7" id="KW-1185">Reference proteome</keyword>
<dbReference type="EMBL" id="LR877147">
    <property type="protein sequence ID" value="CAD2214544.1"/>
    <property type="molecule type" value="Genomic_DNA"/>
</dbReference>
<organism evidence="6 7">
    <name type="scientific">Angomonas deanei</name>
    <dbReference type="NCBI Taxonomy" id="59799"/>
    <lineage>
        <taxon>Eukaryota</taxon>
        <taxon>Discoba</taxon>
        <taxon>Euglenozoa</taxon>
        <taxon>Kinetoplastea</taxon>
        <taxon>Metakinetoplastina</taxon>
        <taxon>Trypanosomatida</taxon>
        <taxon>Trypanosomatidae</taxon>
        <taxon>Strigomonadinae</taxon>
        <taxon>Angomonas</taxon>
    </lineage>
</organism>
<dbReference type="GO" id="GO:0006089">
    <property type="term" value="P:lactate metabolic process"/>
    <property type="evidence" value="ECO:0007669"/>
    <property type="project" value="TreeGrafter"/>
</dbReference>
<evidence type="ECO:0000256" key="1">
    <source>
        <dbReference type="ARBA" id="ARBA00004843"/>
    </source>
</evidence>
<comment type="pathway">
    <text evidence="1">Fermentation; pyruvate fermentation to lactate; (S)-lactate from pyruvate: step 1/1.</text>
</comment>
<dbReference type="InterPro" id="IPR022383">
    <property type="entry name" value="Lactate/malate_DH_C"/>
</dbReference>
<feature type="domain" description="Lactate/malate dehydrogenase C-terminal" evidence="5">
    <location>
        <begin position="2"/>
        <end position="142"/>
    </location>
</feature>
<comment type="similarity">
    <text evidence="2">Belongs to the LDH/MDH superfamily. LDH family.</text>
</comment>
<dbReference type="EC" id="1.1.1.27" evidence="3"/>
<dbReference type="VEuPathDB" id="TriTrypDB:ADEAN_000199400"/>
<name>A0A7G2C5W8_9TRYP</name>
<evidence type="ECO:0000256" key="4">
    <source>
        <dbReference type="ARBA" id="ARBA00023002"/>
    </source>
</evidence>
<proteinExistence type="inferred from homology"/>
<dbReference type="InterPro" id="IPR018177">
    <property type="entry name" value="L-lactate_DH_AS"/>
</dbReference>
<protein>
    <recommendedName>
        <fullName evidence="3">L-lactate dehydrogenase</fullName>
        <ecNumber evidence="3">1.1.1.27</ecNumber>
    </recommendedName>
</protein>
<dbReference type="PANTHER" id="PTHR43128">
    <property type="entry name" value="L-2-HYDROXYCARBOXYLATE DEHYDROGENASE (NAD(P)(+))"/>
    <property type="match status" value="1"/>
</dbReference>
<dbReference type="PROSITE" id="PS00064">
    <property type="entry name" value="L_LDH"/>
    <property type="match status" value="1"/>
</dbReference>
<evidence type="ECO:0000256" key="3">
    <source>
        <dbReference type="ARBA" id="ARBA00012967"/>
    </source>
</evidence>
<dbReference type="PANTHER" id="PTHR43128:SF31">
    <property type="entry name" value="L-LACTATE DEHYDROGENASE"/>
    <property type="match status" value="1"/>
</dbReference>
<dbReference type="InterPro" id="IPR015955">
    <property type="entry name" value="Lactate_DH/Glyco_Ohase_4_C"/>
</dbReference>
<evidence type="ECO:0000256" key="2">
    <source>
        <dbReference type="ARBA" id="ARBA00006054"/>
    </source>
</evidence>